<dbReference type="InterPro" id="IPR036388">
    <property type="entry name" value="WH-like_DNA-bd_sf"/>
</dbReference>
<reference evidence="6" key="1">
    <citation type="submission" date="2018-06" db="EMBL/GenBank/DDBJ databases">
        <authorList>
            <person name="Zhirakovskaya E."/>
        </authorList>
    </citation>
    <scope>NUCLEOTIDE SEQUENCE</scope>
</reference>
<dbReference type="GO" id="GO:0003677">
    <property type="term" value="F:DNA binding"/>
    <property type="evidence" value="ECO:0007669"/>
    <property type="project" value="UniProtKB-KW"/>
</dbReference>
<evidence type="ECO:0000313" key="6">
    <source>
        <dbReference type="EMBL" id="VAX06285.1"/>
    </source>
</evidence>
<organism evidence="6">
    <name type="scientific">hydrothermal vent metagenome</name>
    <dbReference type="NCBI Taxonomy" id="652676"/>
    <lineage>
        <taxon>unclassified sequences</taxon>
        <taxon>metagenomes</taxon>
        <taxon>ecological metagenomes</taxon>
    </lineage>
</organism>
<accession>A0A3B1BJ84</accession>
<dbReference type="InterPro" id="IPR005119">
    <property type="entry name" value="LysR_subst-bd"/>
</dbReference>
<dbReference type="GO" id="GO:0032993">
    <property type="term" value="C:protein-DNA complex"/>
    <property type="evidence" value="ECO:0007669"/>
    <property type="project" value="TreeGrafter"/>
</dbReference>
<sequence>MSGYGRLCDCHCPWIIFSEQYLPRLSMELWKKDRGCGIIYPADVCCFYIRFFRFMMLPTIRQLQYLVAVIELRHFGQAAERCFVTQSTLSAGIQELELLLGAKLLERTKRKVIPTQLGVELSEKAQQLLGLAAEMVVVAQADDKPLTGRLRLGVIPTIGPFILPLVLPGIRERFPGMELFLLEDQTARLLARIAAGDLDAAILALPYDIGRLESETFWSEDFWVAIPDGHPLSNGGLITAQELPVDELLLLEEGHCFRDHVLTACHMEGLRSSAAFQGTSLYTLTQMVAGGQGITFIPEMAVGSALMKQSNICFRPLSEKGPHRQISLVWRPSYHRKRDLQTLAESMNKLLAVASANT</sequence>
<dbReference type="PROSITE" id="PS50931">
    <property type="entry name" value="HTH_LYSR"/>
    <property type="match status" value="1"/>
</dbReference>
<dbReference type="FunFam" id="1.10.10.10:FF:000001">
    <property type="entry name" value="LysR family transcriptional regulator"/>
    <property type="match status" value="1"/>
</dbReference>
<keyword evidence="2" id="KW-0805">Transcription regulation</keyword>
<dbReference type="PANTHER" id="PTHR30346:SF10">
    <property type="entry name" value="TRANSCRIPTIONAL REGULATOR OF OXIDATIVE STRESS OXYR"/>
    <property type="match status" value="1"/>
</dbReference>
<dbReference type="GO" id="GO:0003700">
    <property type="term" value="F:DNA-binding transcription factor activity"/>
    <property type="evidence" value="ECO:0007669"/>
    <property type="project" value="InterPro"/>
</dbReference>
<dbReference type="SUPFAM" id="SSF46785">
    <property type="entry name" value="Winged helix' DNA-binding domain"/>
    <property type="match status" value="1"/>
</dbReference>
<evidence type="ECO:0000259" key="5">
    <source>
        <dbReference type="PROSITE" id="PS50931"/>
    </source>
</evidence>
<dbReference type="CDD" id="cd08411">
    <property type="entry name" value="PBP2_OxyR"/>
    <property type="match status" value="1"/>
</dbReference>
<dbReference type="PANTHER" id="PTHR30346">
    <property type="entry name" value="TRANSCRIPTIONAL DUAL REGULATOR HCAR-RELATED"/>
    <property type="match status" value="1"/>
</dbReference>
<dbReference type="Pfam" id="PF03466">
    <property type="entry name" value="LysR_substrate"/>
    <property type="match status" value="1"/>
</dbReference>
<dbReference type="AlphaFoldDB" id="A0A3B1BJ84"/>
<proteinExistence type="inferred from homology"/>
<keyword evidence="4" id="KW-0804">Transcription</keyword>
<keyword evidence="3" id="KW-0238">DNA-binding</keyword>
<dbReference type="InterPro" id="IPR036390">
    <property type="entry name" value="WH_DNA-bd_sf"/>
</dbReference>
<dbReference type="Pfam" id="PF00126">
    <property type="entry name" value="HTH_1"/>
    <property type="match status" value="1"/>
</dbReference>
<evidence type="ECO:0000256" key="3">
    <source>
        <dbReference type="ARBA" id="ARBA00023125"/>
    </source>
</evidence>
<dbReference type="EMBL" id="UOFX01000011">
    <property type="protein sequence ID" value="VAX06285.1"/>
    <property type="molecule type" value="Genomic_DNA"/>
</dbReference>
<evidence type="ECO:0000256" key="2">
    <source>
        <dbReference type="ARBA" id="ARBA00023015"/>
    </source>
</evidence>
<feature type="domain" description="HTH lysR-type" evidence="5">
    <location>
        <begin position="58"/>
        <end position="115"/>
    </location>
</feature>
<gene>
    <name evidence="6" type="ORF">MNBD_GAMMA26-1009</name>
</gene>
<dbReference type="Gene3D" id="1.10.10.10">
    <property type="entry name" value="Winged helix-like DNA-binding domain superfamily/Winged helix DNA-binding domain"/>
    <property type="match status" value="1"/>
</dbReference>
<dbReference type="Gene3D" id="3.40.190.10">
    <property type="entry name" value="Periplasmic binding protein-like II"/>
    <property type="match status" value="2"/>
</dbReference>
<dbReference type="SUPFAM" id="SSF53850">
    <property type="entry name" value="Periplasmic binding protein-like II"/>
    <property type="match status" value="1"/>
</dbReference>
<evidence type="ECO:0000256" key="4">
    <source>
        <dbReference type="ARBA" id="ARBA00023163"/>
    </source>
</evidence>
<evidence type="ECO:0000256" key="1">
    <source>
        <dbReference type="ARBA" id="ARBA00009437"/>
    </source>
</evidence>
<comment type="similarity">
    <text evidence="1">Belongs to the LysR transcriptional regulatory family.</text>
</comment>
<protein>
    <submittedName>
        <fullName evidence="6">Hydrogen peroxide-inducible genes activator =&gt; OxyR</fullName>
    </submittedName>
</protein>
<name>A0A3B1BJ84_9ZZZZ</name>
<dbReference type="InterPro" id="IPR000847">
    <property type="entry name" value="LysR_HTH_N"/>
</dbReference>